<evidence type="ECO:0000313" key="1">
    <source>
        <dbReference type="EMBL" id="WNC69964.1"/>
    </source>
</evidence>
<sequence>MAGVAEQFRGLPMEALIGGPLMAACKAQYHLATVMVEFITTIGFTGKPEKQVARTLNFDLTRPVDDGTTPLQTQTITINAPLLGLVPIPALLIESVTVDFTMEVKSSTQDTAKSSSSLDASASGGFFGVSFSVKGSVATSRENTRSTDNSAKYNVNVIARQQQPQEGMSKMMDLLASAVDPIAVNSGS</sequence>
<protein>
    <submittedName>
        <fullName evidence="1">DUF2589 domain-containing protein</fullName>
    </submittedName>
</protein>
<evidence type="ECO:0000313" key="2">
    <source>
        <dbReference type="Proteomes" id="UP001248581"/>
    </source>
</evidence>
<dbReference type="InterPro" id="IPR024510">
    <property type="entry name" value="DUF2589"/>
</dbReference>
<proteinExistence type="predicted"/>
<dbReference type="Proteomes" id="UP001248581">
    <property type="component" value="Chromosome"/>
</dbReference>
<name>A0ABY9TQF0_9GAMM</name>
<gene>
    <name evidence="1" type="ORF">RI845_07455</name>
</gene>
<accession>A0ABY9TQF0</accession>
<dbReference type="EMBL" id="CP134146">
    <property type="protein sequence ID" value="WNC69964.1"/>
    <property type="molecule type" value="Genomic_DNA"/>
</dbReference>
<reference evidence="2" key="1">
    <citation type="submission" date="2023-09" db="EMBL/GenBank/DDBJ databases">
        <authorList>
            <person name="Zhang C."/>
        </authorList>
    </citation>
    <scope>NUCLEOTIDE SEQUENCE [LARGE SCALE GENOMIC DNA]</scope>
    <source>
        <strain evidence="2">SQ345</strain>
    </source>
</reference>
<organism evidence="1 2">
    <name type="scientific">Thalassotalea nanhaiensis</name>
    <dbReference type="NCBI Taxonomy" id="3065648"/>
    <lineage>
        <taxon>Bacteria</taxon>
        <taxon>Pseudomonadati</taxon>
        <taxon>Pseudomonadota</taxon>
        <taxon>Gammaproteobacteria</taxon>
        <taxon>Alteromonadales</taxon>
        <taxon>Colwelliaceae</taxon>
        <taxon>Thalassotalea</taxon>
    </lineage>
</organism>
<dbReference type="Pfam" id="PF11655">
    <property type="entry name" value="DUF2589"/>
    <property type="match status" value="1"/>
</dbReference>
<dbReference type="RefSeq" id="WP_348389106.1">
    <property type="nucleotide sequence ID" value="NZ_CP134146.1"/>
</dbReference>
<keyword evidence="2" id="KW-1185">Reference proteome</keyword>